<dbReference type="SMART" id="SM00220">
    <property type="entry name" value="S_TKc"/>
    <property type="match status" value="1"/>
</dbReference>
<dbReference type="OrthoDB" id="626167at2759"/>
<feature type="region of interest" description="Disordered" evidence="2">
    <location>
        <begin position="188"/>
        <end position="211"/>
    </location>
</feature>
<dbReference type="InterPro" id="IPR008271">
    <property type="entry name" value="Ser/Thr_kinase_AS"/>
</dbReference>
<evidence type="ECO:0000256" key="3">
    <source>
        <dbReference type="SAM" id="Phobius"/>
    </source>
</evidence>
<keyword evidence="3" id="KW-0472">Membrane</keyword>
<dbReference type="PROSITE" id="PS50011">
    <property type="entry name" value="PROTEIN_KINASE_DOM"/>
    <property type="match status" value="1"/>
</dbReference>
<name>A0A0C3QPZ4_9AGAM</name>
<dbReference type="InterPro" id="IPR011009">
    <property type="entry name" value="Kinase-like_dom_sf"/>
</dbReference>
<feature type="repeat" description="TPR" evidence="1">
    <location>
        <begin position="348"/>
        <end position="381"/>
    </location>
</feature>
<dbReference type="SMART" id="SM00028">
    <property type="entry name" value="TPR"/>
    <property type="match status" value="12"/>
</dbReference>
<dbReference type="PANTHER" id="PTHR10098">
    <property type="entry name" value="RAPSYN-RELATED"/>
    <property type="match status" value="1"/>
</dbReference>
<evidence type="ECO:0000256" key="2">
    <source>
        <dbReference type="SAM" id="MobiDB-lite"/>
    </source>
</evidence>
<dbReference type="HOGENOM" id="CLU_000288_7_37_1"/>
<dbReference type="AlphaFoldDB" id="A0A0C3QPZ4"/>
<accession>A0A0C3QPZ4</accession>
<feature type="domain" description="Protein kinase" evidence="4">
    <location>
        <begin position="25"/>
        <end position="338"/>
    </location>
</feature>
<sequence length="886" mass="97831">MSLREIVDQCNDLRINFNDIRIAPHGLVTRGGQGERDLAFVVSSPNEDPASASRPLAVKRMHLDGGNNTTRSFTGFTHEVGLLKRVSHPNIVKLAGFVEAEGDGIAWLVLPWERNGNLHEFIASADWEIPECISLIRDVAEGIAYLHAQRPPICHGDLKAENILINVDCRALITDFGSARLLELNAPSSADAEPGAGGDDGSESDNDCPDPLTVEFSRSSGSLVLTGPEYSLRWAAPEVLVDENLGLPSDIWAFGWICWEVLTKDVPFTQVQHTGSIVSRIVTGRLPAIEDDTQQPQVLALCDLMMNCWKQTPEERPSASQCQENLQGMTSTQPSPTLRGSNREVRSTALLLKLGEMHWAQGNIESAMHSYREALDLARRTQDLKVIGAGLLGLADVFRRMSRTSDAEEHTSEALKIFNHIGNDWGVARSYLGLARVQHMLSKHFEAEQHLSKALEVYARIQDQSGLVMALEELGDVCQAQLKFPEAIKYLFHTVEVYKGVGNQVGQGNTLIRLGNIYRVLSRYKEADLLFREALNVFTRVGNLEGRGNALFGLANLRSMQSSVSEAESLYSEAIQIYEQLGDKVGETCALNGLGEACRARSRFHEAEAAFSRALEISTRIGNELEKGKATIGLGKTYRVQSKYAEAQNAFSSALEVYRRIGDDVGRVNALNGLGEASLGSLKYSEANASFSEALAVSDSLNYELGRGNALLGLGHTNRAQEMYPAAEAFFVRALEVYTRIENVTGKAHSLHELGRTYVVQNKYPQAEMCLSEAMEYFRRSGQGIPTAGTLISLGQISMALQDTRAAEERWIEARKLFSSIGHTEGEIAAEKFLAQIFQMRNASRGCRFHIILAFTCFGVALVAWSATLREWLYTLWLPFRRIADK</sequence>
<evidence type="ECO:0000259" key="4">
    <source>
        <dbReference type="PROSITE" id="PS50011"/>
    </source>
</evidence>
<feature type="transmembrane region" description="Helical" evidence="3">
    <location>
        <begin position="849"/>
        <end position="873"/>
    </location>
</feature>
<reference evidence="5 6" key="1">
    <citation type="submission" date="2014-04" db="EMBL/GenBank/DDBJ databases">
        <authorList>
            <consortium name="DOE Joint Genome Institute"/>
            <person name="Kuo A."/>
            <person name="Girlanda M."/>
            <person name="Perotto S."/>
            <person name="Kohler A."/>
            <person name="Nagy L.G."/>
            <person name="Floudas D."/>
            <person name="Copeland A."/>
            <person name="Barry K.W."/>
            <person name="Cichocki N."/>
            <person name="Veneault-Fourrey C."/>
            <person name="LaButti K."/>
            <person name="Lindquist E.A."/>
            <person name="Lipzen A."/>
            <person name="Lundell T."/>
            <person name="Morin E."/>
            <person name="Murat C."/>
            <person name="Sun H."/>
            <person name="Tunlid A."/>
            <person name="Henrissat B."/>
            <person name="Grigoriev I.V."/>
            <person name="Hibbett D.S."/>
            <person name="Martin F."/>
            <person name="Nordberg H.P."/>
            <person name="Cantor M.N."/>
            <person name="Hua S.X."/>
        </authorList>
    </citation>
    <scope>NUCLEOTIDE SEQUENCE [LARGE SCALE GENOMIC DNA]</scope>
    <source>
        <strain evidence="5 6">MUT 4182</strain>
    </source>
</reference>
<dbReference type="Pfam" id="PF13424">
    <property type="entry name" value="TPR_12"/>
    <property type="match status" value="4"/>
</dbReference>
<dbReference type="InterPro" id="IPR000719">
    <property type="entry name" value="Prot_kinase_dom"/>
</dbReference>
<protein>
    <recommendedName>
        <fullName evidence="4">Protein kinase domain-containing protein</fullName>
    </recommendedName>
</protein>
<keyword evidence="3" id="KW-1133">Transmembrane helix</keyword>
<dbReference type="GO" id="GO:0005524">
    <property type="term" value="F:ATP binding"/>
    <property type="evidence" value="ECO:0007669"/>
    <property type="project" value="InterPro"/>
</dbReference>
<dbReference type="InterPro" id="IPR011990">
    <property type="entry name" value="TPR-like_helical_dom_sf"/>
</dbReference>
<reference evidence="6" key="2">
    <citation type="submission" date="2015-01" db="EMBL/GenBank/DDBJ databases">
        <title>Evolutionary Origins and Diversification of the Mycorrhizal Mutualists.</title>
        <authorList>
            <consortium name="DOE Joint Genome Institute"/>
            <consortium name="Mycorrhizal Genomics Consortium"/>
            <person name="Kohler A."/>
            <person name="Kuo A."/>
            <person name="Nagy L.G."/>
            <person name="Floudas D."/>
            <person name="Copeland A."/>
            <person name="Barry K.W."/>
            <person name="Cichocki N."/>
            <person name="Veneault-Fourrey C."/>
            <person name="LaButti K."/>
            <person name="Lindquist E.A."/>
            <person name="Lipzen A."/>
            <person name="Lundell T."/>
            <person name="Morin E."/>
            <person name="Murat C."/>
            <person name="Riley R."/>
            <person name="Ohm R."/>
            <person name="Sun H."/>
            <person name="Tunlid A."/>
            <person name="Henrissat B."/>
            <person name="Grigoriev I.V."/>
            <person name="Hibbett D.S."/>
            <person name="Martin F."/>
        </authorList>
    </citation>
    <scope>NUCLEOTIDE SEQUENCE [LARGE SCALE GENOMIC DNA]</scope>
    <source>
        <strain evidence="6">MUT 4182</strain>
    </source>
</reference>
<dbReference type="Gene3D" id="1.25.40.10">
    <property type="entry name" value="Tetratricopeptide repeat domain"/>
    <property type="match status" value="4"/>
</dbReference>
<dbReference type="PROSITE" id="PS00108">
    <property type="entry name" value="PROTEIN_KINASE_ST"/>
    <property type="match status" value="1"/>
</dbReference>
<dbReference type="SUPFAM" id="SSF56112">
    <property type="entry name" value="Protein kinase-like (PK-like)"/>
    <property type="match status" value="1"/>
</dbReference>
<dbReference type="GO" id="GO:0004672">
    <property type="term" value="F:protein kinase activity"/>
    <property type="evidence" value="ECO:0007669"/>
    <property type="project" value="InterPro"/>
</dbReference>
<evidence type="ECO:0000313" key="5">
    <source>
        <dbReference type="EMBL" id="KIO30451.1"/>
    </source>
</evidence>
<keyword evidence="6" id="KW-1185">Reference proteome</keyword>
<keyword evidence="1" id="KW-0802">TPR repeat</keyword>
<dbReference type="PROSITE" id="PS50005">
    <property type="entry name" value="TPR"/>
    <property type="match status" value="1"/>
</dbReference>
<dbReference type="SUPFAM" id="SSF48452">
    <property type="entry name" value="TPR-like"/>
    <property type="match status" value="3"/>
</dbReference>
<keyword evidence="3" id="KW-0812">Transmembrane</keyword>
<dbReference type="Pfam" id="PF00069">
    <property type="entry name" value="Pkinase"/>
    <property type="match status" value="1"/>
</dbReference>
<dbReference type="Proteomes" id="UP000054248">
    <property type="component" value="Unassembled WGS sequence"/>
</dbReference>
<dbReference type="InterPro" id="IPR019734">
    <property type="entry name" value="TPR_rpt"/>
</dbReference>
<evidence type="ECO:0000313" key="6">
    <source>
        <dbReference type="Proteomes" id="UP000054248"/>
    </source>
</evidence>
<dbReference type="STRING" id="1051891.A0A0C3QPZ4"/>
<organism evidence="5 6">
    <name type="scientific">Tulasnella calospora MUT 4182</name>
    <dbReference type="NCBI Taxonomy" id="1051891"/>
    <lineage>
        <taxon>Eukaryota</taxon>
        <taxon>Fungi</taxon>
        <taxon>Dikarya</taxon>
        <taxon>Basidiomycota</taxon>
        <taxon>Agaricomycotina</taxon>
        <taxon>Agaricomycetes</taxon>
        <taxon>Cantharellales</taxon>
        <taxon>Tulasnellaceae</taxon>
        <taxon>Tulasnella</taxon>
    </lineage>
</organism>
<dbReference type="Gene3D" id="1.10.510.10">
    <property type="entry name" value="Transferase(Phosphotransferase) domain 1"/>
    <property type="match status" value="1"/>
</dbReference>
<dbReference type="Pfam" id="PF13374">
    <property type="entry name" value="TPR_10"/>
    <property type="match status" value="1"/>
</dbReference>
<proteinExistence type="predicted"/>
<evidence type="ECO:0000256" key="1">
    <source>
        <dbReference type="PROSITE-ProRule" id="PRU00339"/>
    </source>
</evidence>
<gene>
    <name evidence="5" type="ORF">M407DRAFT_20511</name>
</gene>
<dbReference type="EMBL" id="KN822972">
    <property type="protein sequence ID" value="KIO30451.1"/>
    <property type="molecule type" value="Genomic_DNA"/>
</dbReference>